<sequence length="101" mass="11767">MEWWDKVILFPIRRVWVGVATTLGIRKSANSSNGTGIWKQTGLLKLRHDVRTCEYEDVQVMWEMLSRTNTDLASTPPKKPNGPFWKIIVWTTRAPFLCRSF</sequence>
<name>A0A834ZPY2_TETSI</name>
<evidence type="ECO:0000313" key="1">
    <source>
        <dbReference type="EMBL" id="KAF8406222.1"/>
    </source>
</evidence>
<dbReference type="PANTHER" id="PTHR33181">
    <property type="entry name" value="OS01G0778500 PROTEIN"/>
    <property type="match status" value="1"/>
</dbReference>
<reference evidence="1 2" key="1">
    <citation type="submission" date="2020-04" db="EMBL/GenBank/DDBJ databases">
        <title>Plant Genome Project.</title>
        <authorList>
            <person name="Zhang R.-G."/>
        </authorList>
    </citation>
    <scope>NUCLEOTIDE SEQUENCE [LARGE SCALE GENOMIC DNA]</scope>
    <source>
        <strain evidence="1">YNK0</strain>
        <tissue evidence="1">Leaf</tissue>
    </source>
</reference>
<protein>
    <submittedName>
        <fullName evidence="1">Uncharacterized protein</fullName>
    </submittedName>
</protein>
<gene>
    <name evidence="1" type="ORF">HHK36_008307</name>
</gene>
<evidence type="ECO:0000313" key="2">
    <source>
        <dbReference type="Proteomes" id="UP000655225"/>
    </source>
</evidence>
<dbReference type="AlphaFoldDB" id="A0A834ZPY2"/>
<dbReference type="OrthoDB" id="661559at2759"/>
<dbReference type="PANTHER" id="PTHR33181:SF4">
    <property type="entry name" value="OVULE PROTEIN"/>
    <property type="match status" value="1"/>
</dbReference>
<comment type="caution">
    <text evidence="1">The sequence shown here is derived from an EMBL/GenBank/DDBJ whole genome shotgun (WGS) entry which is preliminary data.</text>
</comment>
<organism evidence="1 2">
    <name type="scientific">Tetracentron sinense</name>
    <name type="common">Spur-leaf</name>
    <dbReference type="NCBI Taxonomy" id="13715"/>
    <lineage>
        <taxon>Eukaryota</taxon>
        <taxon>Viridiplantae</taxon>
        <taxon>Streptophyta</taxon>
        <taxon>Embryophyta</taxon>
        <taxon>Tracheophyta</taxon>
        <taxon>Spermatophyta</taxon>
        <taxon>Magnoliopsida</taxon>
        <taxon>Trochodendrales</taxon>
        <taxon>Trochodendraceae</taxon>
        <taxon>Tetracentron</taxon>
    </lineage>
</organism>
<dbReference type="EMBL" id="JABCRI010000005">
    <property type="protein sequence ID" value="KAF8406222.1"/>
    <property type="molecule type" value="Genomic_DNA"/>
</dbReference>
<keyword evidence="2" id="KW-1185">Reference proteome</keyword>
<dbReference type="OMA" id="EWANIAP"/>
<accession>A0A834ZPY2</accession>
<proteinExistence type="predicted"/>
<dbReference type="Proteomes" id="UP000655225">
    <property type="component" value="Unassembled WGS sequence"/>
</dbReference>